<dbReference type="Proteomes" id="UP000176050">
    <property type="component" value="Chromosome"/>
</dbReference>
<dbReference type="Pfam" id="PF14362">
    <property type="entry name" value="DUF4407"/>
    <property type="match status" value="1"/>
</dbReference>
<dbReference type="STRING" id="1850246.LPB138_07260"/>
<keyword evidence="1" id="KW-0175">Coiled coil</keyword>
<keyword evidence="2" id="KW-1133">Transmembrane helix</keyword>
<keyword evidence="4" id="KW-1185">Reference proteome</keyword>
<keyword evidence="2" id="KW-0472">Membrane</keyword>
<name>A0A1D8P7D3_9FLAO</name>
<keyword evidence="2" id="KW-0812">Transmembrane</keyword>
<dbReference type="OrthoDB" id="594406at2"/>
<evidence type="ECO:0000256" key="1">
    <source>
        <dbReference type="SAM" id="Coils"/>
    </source>
</evidence>
<evidence type="ECO:0000256" key="2">
    <source>
        <dbReference type="SAM" id="Phobius"/>
    </source>
</evidence>
<dbReference type="KEGG" id="lul:LPB138_07260"/>
<accession>A0A1D8P7D3</accession>
<feature type="transmembrane region" description="Helical" evidence="2">
    <location>
        <begin position="268"/>
        <end position="288"/>
    </location>
</feature>
<evidence type="ECO:0000313" key="3">
    <source>
        <dbReference type="EMBL" id="AOW20483.1"/>
    </source>
</evidence>
<feature type="transmembrane region" description="Helical" evidence="2">
    <location>
        <begin position="57"/>
        <end position="74"/>
    </location>
</feature>
<organism evidence="3 4">
    <name type="scientific">Urechidicola croceus</name>
    <dbReference type="NCBI Taxonomy" id="1850246"/>
    <lineage>
        <taxon>Bacteria</taxon>
        <taxon>Pseudomonadati</taxon>
        <taxon>Bacteroidota</taxon>
        <taxon>Flavobacteriia</taxon>
        <taxon>Flavobacteriales</taxon>
        <taxon>Flavobacteriaceae</taxon>
        <taxon>Urechidicola</taxon>
    </lineage>
</organism>
<gene>
    <name evidence="3" type="ORF">LPB138_07260</name>
</gene>
<dbReference type="InterPro" id="IPR025519">
    <property type="entry name" value="DUF4407"/>
</dbReference>
<sequence>MLNRFFWMCSGADTDILENSSKAEQNKFAGIGGTVFFTAVMATVAASYALYTVFDNVYSSIFFGLIWGLLIFNLDRFIVSTIKKSDNKWKEIWQATPRIILAIIIAIVIAKPLELKIFEKEINQVLLEQKNDLTLANKEQIANQFTPEITSIQSEIENLKQEINLKEIEVNELYNTYIAEAEGREGTKILGKGPVYKEKRDKHDALLSELQQLKAENKLKIANKETTIASLISQQKNQEVTTQPIIDRFDGLMARINALDKLPWLPSFFIFLLFLAIETSPIVAKVLAPKGEYDYKFEDAENAVKTWVTQKVNQRKEVLQTDTILNEKIYKDIAEEDELYNYKRNKARELMQQQSDAFHKSQQKIIG</sequence>
<reference evidence="3 4" key="1">
    <citation type="submission" date="2016-10" db="EMBL/GenBank/DDBJ databases">
        <title>Lutibacter sp. LPB0138, isolated from marine gastropod.</title>
        <authorList>
            <person name="Kim E."/>
            <person name="Yi H."/>
        </authorList>
    </citation>
    <scope>NUCLEOTIDE SEQUENCE [LARGE SCALE GENOMIC DNA]</scope>
    <source>
        <strain evidence="3 4">LPB0138</strain>
    </source>
</reference>
<feature type="transmembrane region" description="Helical" evidence="2">
    <location>
        <begin position="28"/>
        <end position="51"/>
    </location>
</feature>
<feature type="coiled-coil region" evidence="1">
    <location>
        <begin position="149"/>
        <end position="223"/>
    </location>
</feature>
<dbReference type="RefSeq" id="WP_070236626.1">
    <property type="nucleotide sequence ID" value="NZ_CP017478.1"/>
</dbReference>
<proteinExistence type="predicted"/>
<feature type="transmembrane region" description="Helical" evidence="2">
    <location>
        <begin position="95"/>
        <end position="113"/>
    </location>
</feature>
<dbReference type="EMBL" id="CP017478">
    <property type="protein sequence ID" value="AOW20483.1"/>
    <property type="molecule type" value="Genomic_DNA"/>
</dbReference>
<evidence type="ECO:0000313" key="4">
    <source>
        <dbReference type="Proteomes" id="UP000176050"/>
    </source>
</evidence>
<evidence type="ECO:0008006" key="5">
    <source>
        <dbReference type="Google" id="ProtNLM"/>
    </source>
</evidence>
<dbReference type="AlphaFoldDB" id="A0A1D8P7D3"/>
<protein>
    <recommendedName>
        <fullName evidence="5">DUF4407 domain-containing protein</fullName>
    </recommendedName>
</protein>